<dbReference type="Pfam" id="PF01545">
    <property type="entry name" value="Cation_efflux"/>
    <property type="match status" value="1"/>
</dbReference>
<evidence type="ECO:0000256" key="3">
    <source>
        <dbReference type="ARBA" id="ARBA00022448"/>
    </source>
</evidence>
<name>A0A7X9UAJ4_9ACTN</name>
<dbReference type="Pfam" id="PF16916">
    <property type="entry name" value="ZT_dimer"/>
    <property type="match status" value="1"/>
</dbReference>
<keyword evidence="4 7" id="KW-0812">Transmembrane</keyword>
<dbReference type="PANTHER" id="PTHR43840">
    <property type="entry name" value="MITOCHONDRIAL METAL TRANSPORTER 1-RELATED"/>
    <property type="match status" value="1"/>
</dbReference>
<reference evidence="10 11" key="1">
    <citation type="submission" date="2020-04" db="EMBL/GenBank/DDBJ databases">
        <title>Collinsella sp. KGMB02528 nov., an anaerobic actinobacterium isolated from human feces.</title>
        <authorList>
            <person name="Han K.-I."/>
            <person name="Eom M.K."/>
            <person name="Kim J.-S."/>
            <person name="Lee K.C."/>
            <person name="Suh M.K."/>
            <person name="Park S.-H."/>
            <person name="Lee J.H."/>
            <person name="Kang S.W."/>
            <person name="Park J.-E."/>
            <person name="Oh B.S."/>
            <person name="Yu S.Y."/>
            <person name="Choi S.-H."/>
            <person name="Lee D.H."/>
            <person name="Yoon H."/>
            <person name="Kim B.-Y."/>
            <person name="Lee J.H."/>
            <person name="Lee J.-S."/>
        </authorList>
    </citation>
    <scope>NUCLEOTIDE SEQUENCE [LARGE SCALE GENOMIC DNA]</scope>
    <source>
        <strain evidence="10 11">KGMB02528</strain>
    </source>
</reference>
<keyword evidence="3" id="KW-0813">Transport</keyword>
<dbReference type="InterPro" id="IPR002524">
    <property type="entry name" value="Cation_efflux"/>
</dbReference>
<evidence type="ECO:0000256" key="1">
    <source>
        <dbReference type="ARBA" id="ARBA00004141"/>
    </source>
</evidence>
<feature type="domain" description="Cation efflux protein transmembrane" evidence="8">
    <location>
        <begin position="32"/>
        <end position="224"/>
    </location>
</feature>
<comment type="similarity">
    <text evidence="2">Belongs to the cation diffusion facilitator (CDF) transporter (TC 2.A.4) family.</text>
</comment>
<dbReference type="SUPFAM" id="SSF160240">
    <property type="entry name" value="Cation efflux protein cytoplasmic domain-like"/>
    <property type="match status" value="1"/>
</dbReference>
<dbReference type="InterPro" id="IPR027470">
    <property type="entry name" value="Cation_efflux_CTD"/>
</dbReference>
<evidence type="ECO:0000259" key="8">
    <source>
        <dbReference type="Pfam" id="PF01545"/>
    </source>
</evidence>
<dbReference type="AlphaFoldDB" id="A0A7X9UAJ4"/>
<feature type="transmembrane region" description="Helical" evidence="7">
    <location>
        <begin position="98"/>
        <end position="116"/>
    </location>
</feature>
<gene>
    <name evidence="10" type="ORF">HF320_00975</name>
</gene>
<comment type="subcellular location">
    <subcellularLocation>
        <location evidence="1">Membrane</location>
        <topology evidence="1">Multi-pass membrane protein</topology>
    </subcellularLocation>
</comment>
<comment type="caution">
    <text evidence="10">The sequence shown here is derived from an EMBL/GenBank/DDBJ whole genome shotgun (WGS) entry which is preliminary data.</text>
</comment>
<keyword evidence="5 7" id="KW-1133">Transmembrane helix</keyword>
<dbReference type="SUPFAM" id="SSF161111">
    <property type="entry name" value="Cation efflux protein transmembrane domain-like"/>
    <property type="match status" value="1"/>
</dbReference>
<evidence type="ECO:0000256" key="7">
    <source>
        <dbReference type="SAM" id="Phobius"/>
    </source>
</evidence>
<protein>
    <submittedName>
        <fullName evidence="10">Cation transporter</fullName>
    </submittedName>
</protein>
<organism evidence="10 11">
    <name type="scientific">Collinsella acetigenes</name>
    <dbReference type="NCBI Taxonomy" id="2713419"/>
    <lineage>
        <taxon>Bacteria</taxon>
        <taxon>Bacillati</taxon>
        <taxon>Actinomycetota</taxon>
        <taxon>Coriobacteriia</taxon>
        <taxon>Coriobacteriales</taxon>
        <taxon>Coriobacteriaceae</taxon>
        <taxon>Collinsella</taxon>
    </lineage>
</organism>
<feature type="transmembrane region" description="Helical" evidence="7">
    <location>
        <begin position="131"/>
        <end position="152"/>
    </location>
</feature>
<accession>A0A7X9UAJ4</accession>
<dbReference type="Proteomes" id="UP000546970">
    <property type="component" value="Unassembled WGS sequence"/>
</dbReference>
<keyword evidence="6 7" id="KW-0472">Membrane</keyword>
<evidence type="ECO:0000259" key="9">
    <source>
        <dbReference type="Pfam" id="PF16916"/>
    </source>
</evidence>
<evidence type="ECO:0000313" key="10">
    <source>
        <dbReference type="EMBL" id="NMF54907.1"/>
    </source>
</evidence>
<dbReference type="RefSeq" id="WP_169276677.1">
    <property type="nucleotide sequence ID" value="NZ_JABBCP010000001.1"/>
</dbReference>
<proteinExistence type="inferred from homology"/>
<keyword evidence="11" id="KW-1185">Reference proteome</keyword>
<dbReference type="GO" id="GO:0016020">
    <property type="term" value="C:membrane"/>
    <property type="evidence" value="ECO:0007669"/>
    <property type="project" value="UniProtKB-SubCell"/>
</dbReference>
<dbReference type="InterPro" id="IPR036837">
    <property type="entry name" value="Cation_efflux_CTD_sf"/>
</dbReference>
<dbReference type="InterPro" id="IPR027469">
    <property type="entry name" value="Cation_efflux_TMD_sf"/>
</dbReference>
<evidence type="ECO:0000256" key="5">
    <source>
        <dbReference type="ARBA" id="ARBA00022989"/>
    </source>
</evidence>
<dbReference type="Gene3D" id="3.30.70.1350">
    <property type="entry name" value="Cation efflux protein, cytoplasmic domain"/>
    <property type="match status" value="1"/>
</dbReference>
<dbReference type="Gene3D" id="1.20.1510.10">
    <property type="entry name" value="Cation efflux protein transmembrane domain"/>
    <property type="match status" value="1"/>
</dbReference>
<dbReference type="PANTHER" id="PTHR43840:SF15">
    <property type="entry name" value="MITOCHONDRIAL METAL TRANSPORTER 1-RELATED"/>
    <property type="match status" value="1"/>
</dbReference>
<evidence type="ECO:0000313" key="11">
    <source>
        <dbReference type="Proteomes" id="UP000546970"/>
    </source>
</evidence>
<sequence>MINWLIRRLVAQPEGELLDASVRTRAGLAAGIICICCNIVLCVSKGIVGLLTGSVSLVADAVNNVSDASSNIVSLLGFRLAARPADAGHPYGHGRFEYLAGLSVAVIVCSVGLNLVTESVNKLLHPSFTEYGVASMAVLILSMVVKTWMALFNRRLGHRIDSGTLLATAVDSRNDVIASGAVLAAVLISRATGIDLDGWAGLGVGLFVCAGGVDLVRDAASPLLGQAPDEGLVERIHTKIMSYPGVLGTHDLMVHDYGPGRQFASAHVEMPGERDAFANHEILDSIEHDIQRELGVEITLHCDPVVTDAPDGFDLRSWLNERVRDIDPRLSVHDVRQKRDFVAFDLVRPTDFDMDDDELLSRVSALVGEKCPGVPCVVTFDAGYVSPVSDGSVLTDDVKG</sequence>
<dbReference type="FunFam" id="1.20.1510.10:FF:000006">
    <property type="entry name" value="Divalent cation efflux transporter"/>
    <property type="match status" value="1"/>
</dbReference>
<evidence type="ECO:0000256" key="2">
    <source>
        <dbReference type="ARBA" id="ARBA00008114"/>
    </source>
</evidence>
<dbReference type="NCBIfam" id="TIGR01297">
    <property type="entry name" value="CDF"/>
    <property type="match status" value="1"/>
</dbReference>
<dbReference type="GO" id="GO:0008324">
    <property type="term" value="F:monoatomic cation transmembrane transporter activity"/>
    <property type="evidence" value="ECO:0007669"/>
    <property type="project" value="InterPro"/>
</dbReference>
<feature type="domain" description="Cation efflux protein cytoplasmic" evidence="9">
    <location>
        <begin position="228"/>
        <end position="304"/>
    </location>
</feature>
<dbReference type="InterPro" id="IPR050291">
    <property type="entry name" value="CDF_Transporter"/>
</dbReference>
<dbReference type="InterPro" id="IPR058533">
    <property type="entry name" value="Cation_efflux_TM"/>
</dbReference>
<evidence type="ECO:0000256" key="6">
    <source>
        <dbReference type="ARBA" id="ARBA00023136"/>
    </source>
</evidence>
<dbReference type="EMBL" id="JABBCP010000001">
    <property type="protein sequence ID" value="NMF54907.1"/>
    <property type="molecule type" value="Genomic_DNA"/>
</dbReference>
<evidence type="ECO:0000256" key="4">
    <source>
        <dbReference type="ARBA" id="ARBA00022692"/>
    </source>
</evidence>